<evidence type="ECO:0000256" key="2">
    <source>
        <dbReference type="ARBA" id="ARBA00022679"/>
    </source>
</evidence>
<dbReference type="InterPro" id="IPR041561">
    <property type="entry name" value="PglD_N"/>
</dbReference>
<evidence type="ECO:0000256" key="4">
    <source>
        <dbReference type="ARBA" id="ARBA00023315"/>
    </source>
</evidence>
<dbReference type="PANTHER" id="PTHR43300:SF7">
    <property type="entry name" value="UDP-N-ACETYLBACILLOSAMINE N-ACETYLTRANSFERASE"/>
    <property type="match status" value="1"/>
</dbReference>
<dbReference type="GO" id="GO:0016746">
    <property type="term" value="F:acyltransferase activity"/>
    <property type="evidence" value="ECO:0007669"/>
    <property type="project" value="UniProtKB-KW"/>
</dbReference>
<organism evidence="8 9">
    <name type="scientific">Billgrantia gudaonensis</name>
    <dbReference type="NCBI Taxonomy" id="376427"/>
    <lineage>
        <taxon>Bacteria</taxon>
        <taxon>Pseudomonadati</taxon>
        <taxon>Pseudomonadota</taxon>
        <taxon>Gammaproteobacteria</taxon>
        <taxon>Oceanospirillales</taxon>
        <taxon>Halomonadaceae</taxon>
        <taxon>Billgrantia</taxon>
    </lineage>
</organism>
<reference evidence="8 9" key="1">
    <citation type="submission" date="2016-10" db="EMBL/GenBank/DDBJ databases">
        <authorList>
            <person name="de Groot N.N."/>
        </authorList>
    </citation>
    <scope>NUCLEOTIDE SEQUENCE [LARGE SCALE GENOMIC DNA]</scope>
    <source>
        <strain evidence="8 9">CGMCC 1.6133</strain>
    </source>
</reference>
<feature type="binding site" evidence="6">
    <location>
        <position position="164"/>
    </location>
    <ligand>
        <name>acetyl-CoA</name>
        <dbReference type="ChEBI" id="CHEBI:57288"/>
    </ligand>
</feature>
<protein>
    <submittedName>
        <fullName evidence="8">Transferase hexapeptide (Six repeat-containing protein)</fullName>
    </submittedName>
</protein>
<dbReference type="InterPro" id="IPR018357">
    <property type="entry name" value="Hexapep_transf_CS"/>
</dbReference>
<dbReference type="Pfam" id="PF00132">
    <property type="entry name" value="Hexapep"/>
    <property type="match status" value="1"/>
</dbReference>
<evidence type="ECO:0000256" key="5">
    <source>
        <dbReference type="PIRSR" id="PIRSR620019-1"/>
    </source>
</evidence>
<evidence type="ECO:0000313" key="9">
    <source>
        <dbReference type="Proteomes" id="UP000198525"/>
    </source>
</evidence>
<evidence type="ECO:0000313" key="8">
    <source>
        <dbReference type="EMBL" id="SDJ09508.1"/>
    </source>
</evidence>
<keyword evidence="2 8" id="KW-0808">Transferase</keyword>
<dbReference type="STRING" id="376427.SAMN04487954_10325"/>
<dbReference type="InterPro" id="IPR050179">
    <property type="entry name" value="Trans_hexapeptide_repeat"/>
</dbReference>
<accession>A0A1G8QXS6</accession>
<dbReference type="EMBL" id="FNES01000003">
    <property type="protein sequence ID" value="SDJ09508.1"/>
    <property type="molecule type" value="Genomic_DNA"/>
</dbReference>
<feature type="binding site" evidence="6">
    <location>
        <position position="143"/>
    </location>
    <ligand>
        <name>acetyl-CoA</name>
        <dbReference type="ChEBI" id="CHEBI:57288"/>
    </ligand>
</feature>
<dbReference type="SUPFAM" id="SSF51161">
    <property type="entry name" value="Trimeric LpxA-like enzymes"/>
    <property type="match status" value="1"/>
</dbReference>
<keyword evidence="9" id="KW-1185">Reference proteome</keyword>
<name>A0A1G8QXS6_9GAMM</name>
<dbReference type="InterPro" id="IPR020019">
    <property type="entry name" value="AcTrfase_PglD-like"/>
</dbReference>
<feature type="domain" description="PglD N-terminal" evidence="7">
    <location>
        <begin position="2"/>
        <end position="78"/>
    </location>
</feature>
<feature type="binding site" evidence="6">
    <location>
        <begin position="31"/>
        <end position="32"/>
    </location>
    <ligand>
        <name>substrate</name>
    </ligand>
</feature>
<feature type="active site" description="Proton acceptor" evidence="5">
    <location>
        <position position="134"/>
    </location>
</feature>
<feature type="binding site" evidence="6">
    <location>
        <begin position="9"/>
        <end position="11"/>
    </location>
    <ligand>
        <name>substrate</name>
    </ligand>
</feature>
<dbReference type="OrthoDB" id="9794407at2"/>
<evidence type="ECO:0000256" key="6">
    <source>
        <dbReference type="PIRSR" id="PIRSR620019-2"/>
    </source>
</evidence>
<sequence>MKLAILGASGHGKVVADTALQAGWTEVVFYDDAWPELEENGAWSVAGDTAALLSQLAEFEGVVVGIGNNRTRLAKTRKLACAGARLATIVHPRAVVSSQANIGRGSVVFAGAVIQVDSQLGEACIVNTNASIDHDCQLAPGIHVCPGVNLAGLVTVGEACWIGIGASVKQQVRIGAGVTVGAGAAVIRDIPDGEVVVGVPARAL</sequence>
<feature type="site" description="Increases basicity of active site His" evidence="5">
    <location>
        <position position="135"/>
    </location>
</feature>
<dbReference type="CDD" id="cd03360">
    <property type="entry name" value="LbH_AT_putative"/>
    <property type="match status" value="1"/>
</dbReference>
<evidence type="ECO:0000259" key="7">
    <source>
        <dbReference type="Pfam" id="PF17836"/>
    </source>
</evidence>
<evidence type="ECO:0000256" key="1">
    <source>
        <dbReference type="ARBA" id="ARBA00007274"/>
    </source>
</evidence>
<dbReference type="Proteomes" id="UP000198525">
    <property type="component" value="Unassembled WGS sequence"/>
</dbReference>
<dbReference type="InterPro" id="IPR011004">
    <property type="entry name" value="Trimer_LpxA-like_sf"/>
</dbReference>
<dbReference type="AlphaFoldDB" id="A0A1G8QXS6"/>
<dbReference type="InterPro" id="IPR001451">
    <property type="entry name" value="Hexapep"/>
</dbReference>
<dbReference type="Pfam" id="PF17836">
    <property type="entry name" value="PglD_N"/>
    <property type="match status" value="1"/>
</dbReference>
<dbReference type="PROSITE" id="PS00101">
    <property type="entry name" value="HEXAPEP_TRANSFERASES"/>
    <property type="match status" value="1"/>
</dbReference>
<comment type="similarity">
    <text evidence="1">Belongs to the transferase hexapeptide repeat family.</text>
</comment>
<proteinExistence type="inferred from homology"/>
<gene>
    <name evidence="8" type="ORF">SAMN04487954_10325</name>
</gene>
<keyword evidence="3" id="KW-0677">Repeat</keyword>
<dbReference type="RefSeq" id="WP_089683432.1">
    <property type="nucleotide sequence ID" value="NZ_FNES01000003.1"/>
</dbReference>
<feature type="binding site" evidence="6">
    <location>
        <position position="67"/>
    </location>
    <ligand>
        <name>substrate</name>
    </ligand>
</feature>
<dbReference type="Gene3D" id="2.160.10.10">
    <property type="entry name" value="Hexapeptide repeat proteins"/>
    <property type="match status" value="1"/>
</dbReference>
<evidence type="ECO:0000256" key="3">
    <source>
        <dbReference type="ARBA" id="ARBA00022737"/>
    </source>
</evidence>
<dbReference type="Gene3D" id="3.40.50.20">
    <property type="match status" value="1"/>
</dbReference>
<dbReference type="NCBIfam" id="TIGR03570">
    <property type="entry name" value="NeuD_NnaD"/>
    <property type="match status" value="1"/>
</dbReference>
<dbReference type="PANTHER" id="PTHR43300">
    <property type="entry name" value="ACETYLTRANSFERASE"/>
    <property type="match status" value="1"/>
</dbReference>
<keyword evidence="4" id="KW-0012">Acyltransferase</keyword>